<dbReference type="GeneID" id="9943102"/>
<keyword evidence="1" id="KW-0812">Transmembrane</keyword>
<dbReference type="KEGG" id="loa:LOAG_05688"/>
<dbReference type="CTD" id="9943102"/>
<dbReference type="RefSeq" id="XP_003141273.1">
    <property type="nucleotide sequence ID" value="XM_003141225.1"/>
</dbReference>
<feature type="non-terminal residue" evidence="2">
    <location>
        <position position="100"/>
    </location>
</feature>
<accession>A0A1S0U121</accession>
<sequence length="100" mass="11353">MTIKLYQLETLVCILLSEGTFENSTNHRPEFWGIIDRTMSGAHIPRFIASGPGNSWTFYPPLAMEINQYVDLIILVYGIILVATFIDTKMNSFPIHFIGT</sequence>
<dbReference type="InParanoid" id="A0A1S0U121"/>
<protein>
    <submittedName>
        <fullName evidence="2">Uncharacterized protein</fullName>
    </submittedName>
</protein>
<keyword evidence="1" id="KW-1133">Transmembrane helix</keyword>
<evidence type="ECO:0000256" key="1">
    <source>
        <dbReference type="SAM" id="Phobius"/>
    </source>
</evidence>
<reference evidence="2" key="1">
    <citation type="submission" date="2012-04" db="EMBL/GenBank/DDBJ databases">
        <title>The Genome Sequence of Loa loa.</title>
        <authorList>
            <consortium name="The Broad Institute Genome Sequencing Platform"/>
            <consortium name="Broad Institute Genome Sequencing Center for Infectious Disease"/>
            <person name="Nutman T.B."/>
            <person name="Fink D.L."/>
            <person name="Russ C."/>
            <person name="Young S."/>
            <person name="Zeng Q."/>
            <person name="Gargeya S."/>
            <person name="Alvarado L."/>
            <person name="Berlin A."/>
            <person name="Chapman S.B."/>
            <person name="Chen Z."/>
            <person name="Freedman E."/>
            <person name="Gellesch M."/>
            <person name="Goldberg J."/>
            <person name="Griggs A."/>
            <person name="Gujja S."/>
            <person name="Heilman E.R."/>
            <person name="Heiman D."/>
            <person name="Howarth C."/>
            <person name="Mehta T."/>
            <person name="Neiman D."/>
            <person name="Pearson M."/>
            <person name="Roberts A."/>
            <person name="Saif S."/>
            <person name="Shea T."/>
            <person name="Shenoy N."/>
            <person name="Sisk P."/>
            <person name="Stolte C."/>
            <person name="Sykes S."/>
            <person name="White J."/>
            <person name="Yandava C."/>
            <person name="Haas B."/>
            <person name="Henn M.R."/>
            <person name="Nusbaum C."/>
            <person name="Birren B."/>
        </authorList>
    </citation>
    <scope>NUCLEOTIDE SEQUENCE [LARGE SCALE GENOMIC DNA]</scope>
</reference>
<dbReference type="EMBL" id="JH712525">
    <property type="protein sequence ID" value="EFO22793.1"/>
    <property type="molecule type" value="Genomic_DNA"/>
</dbReference>
<name>A0A1S0U121_LOALO</name>
<dbReference type="SUPFAM" id="SSF81442">
    <property type="entry name" value="Cytochrome c oxidase subunit I-like"/>
    <property type="match status" value="1"/>
</dbReference>
<keyword evidence="1" id="KW-0472">Membrane</keyword>
<organism evidence="2">
    <name type="scientific">Loa loa</name>
    <name type="common">Eye worm</name>
    <name type="synonym">Filaria loa</name>
    <dbReference type="NCBI Taxonomy" id="7209"/>
    <lineage>
        <taxon>Eukaryota</taxon>
        <taxon>Metazoa</taxon>
        <taxon>Ecdysozoa</taxon>
        <taxon>Nematoda</taxon>
        <taxon>Chromadorea</taxon>
        <taxon>Rhabditida</taxon>
        <taxon>Spirurina</taxon>
        <taxon>Spiruromorpha</taxon>
        <taxon>Filarioidea</taxon>
        <taxon>Onchocercidae</taxon>
        <taxon>Loa</taxon>
    </lineage>
</organism>
<dbReference type="InterPro" id="IPR036927">
    <property type="entry name" value="Cyt_c_oxase-like_su1_sf"/>
</dbReference>
<proteinExistence type="predicted"/>
<gene>
    <name evidence="2" type="ORF">LOAG_05688</name>
</gene>
<dbReference type="AlphaFoldDB" id="A0A1S0U121"/>
<feature type="transmembrane region" description="Helical" evidence="1">
    <location>
        <begin position="66"/>
        <end position="86"/>
    </location>
</feature>
<evidence type="ECO:0000313" key="2">
    <source>
        <dbReference type="EMBL" id="EFO22793.1"/>
    </source>
</evidence>